<dbReference type="Proteomes" id="UP000095563">
    <property type="component" value="Unassembled WGS sequence"/>
</dbReference>
<dbReference type="InterPro" id="IPR006674">
    <property type="entry name" value="HD_domain"/>
</dbReference>
<accession>A0A174UHP9</accession>
<sequence>MRYRIKQFYWAITSNLKEVDSNIISKYLNKEEEEAFNKLKTSEKHHCVRVCNDAINMAREENNNINEKKLAKIALLHDVGKCGSPLNVFEKSIMVLLDRFTKGKLRNYTHLKKVDTYYNHPLKSAKILKKISSYDDEFLEAIARHHEKSYTEKNRYLEIIKKCDNMN</sequence>
<name>A0A174UHP9_9CLOT</name>
<organism evidence="2 3">
    <name type="scientific">Clostridium baratii</name>
    <dbReference type="NCBI Taxonomy" id="1561"/>
    <lineage>
        <taxon>Bacteria</taxon>
        <taxon>Bacillati</taxon>
        <taxon>Bacillota</taxon>
        <taxon>Clostridia</taxon>
        <taxon>Eubacteriales</taxon>
        <taxon>Clostridiaceae</taxon>
        <taxon>Clostridium</taxon>
    </lineage>
</organism>
<dbReference type="NCBIfam" id="TIGR00277">
    <property type="entry name" value="HDIG"/>
    <property type="match status" value="1"/>
</dbReference>
<dbReference type="InterPro" id="IPR003607">
    <property type="entry name" value="HD/PDEase_dom"/>
</dbReference>
<evidence type="ECO:0000313" key="3">
    <source>
        <dbReference type="Proteomes" id="UP000095563"/>
    </source>
</evidence>
<dbReference type="AlphaFoldDB" id="A0A174UHP9"/>
<evidence type="ECO:0000313" key="2">
    <source>
        <dbReference type="EMBL" id="CUQ19558.1"/>
    </source>
</evidence>
<feature type="domain" description="HD" evidence="1">
    <location>
        <begin position="45"/>
        <end position="165"/>
    </location>
</feature>
<protein>
    <submittedName>
        <fullName evidence="2">Metal dependent phosphohydrolase</fullName>
    </submittedName>
</protein>
<reference evidence="2 3" key="1">
    <citation type="submission" date="2015-09" db="EMBL/GenBank/DDBJ databases">
        <authorList>
            <consortium name="Pathogen Informatics"/>
        </authorList>
    </citation>
    <scope>NUCLEOTIDE SEQUENCE [LARGE SCALE GENOMIC DNA]</scope>
    <source>
        <strain evidence="2 3">2789STDY5834956</strain>
    </source>
</reference>
<dbReference type="GO" id="GO:0016787">
    <property type="term" value="F:hydrolase activity"/>
    <property type="evidence" value="ECO:0007669"/>
    <property type="project" value="UniProtKB-KW"/>
</dbReference>
<dbReference type="CDD" id="cd00077">
    <property type="entry name" value="HDc"/>
    <property type="match status" value="1"/>
</dbReference>
<dbReference type="RefSeq" id="WP_055208118.1">
    <property type="nucleotide sequence ID" value="NZ_CZBO01000005.1"/>
</dbReference>
<proteinExistence type="predicted"/>
<evidence type="ECO:0000259" key="1">
    <source>
        <dbReference type="Pfam" id="PF01966"/>
    </source>
</evidence>
<keyword evidence="2" id="KW-0378">Hydrolase</keyword>
<gene>
    <name evidence="2" type="ORF">ERS852568_02286</name>
</gene>
<dbReference type="EMBL" id="CZBO01000005">
    <property type="protein sequence ID" value="CUQ19558.1"/>
    <property type="molecule type" value="Genomic_DNA"/>
</dbReference>
<dbReference type="Gene3D" id="1.10.3210.10">
    <property type="entry name" value="Hypothetical protein af1432"/>
    <property type="match status" value="1"/>
</dbReference>
<dbReference type="InterPro" id="IPR006675">
    <property type="entry name" value="HDIG_dom"/>
</dbReference>
<dbReference type="Pfam" id="PF01966">
    <property type="entry name" value="HD"/>
    <property type="match status" value="1"/>
</dbReference>
<dbReference type="SUPFAM" id="SSF109604">
    <property type="entry name" value="HD-domain/PDEase-like"/>
    <property type="match status" value="1"/>
</dbReference>